<dbReference type="Pfam" id="PF00028">
    <property type="entry name" value="Cadherin"/>
    <property type="match status" value="7"/>
</dbReference>
<organism evidence="9 10">
    <name type="scientific">Molorchus minor</name>
    <dbReference type="NCBI Taxonomy" id="1323400"/>
    <lineage>
        <taxon>Eukaryota</taxon>
        <taxon>Metazoa</taxon>
        <taxon>Ecdysozoa</taxon>
        <taxon>Arthropoda</taxon>
        <taxon>Hexapoda</taxon>
        <taxon>Insecta</taxon>
        <taxon>Pterygota</taxon>
        <taxon>Neoptera</taxon>
        <taxon>Endopterygota</taxon>
        <taxon>Coleoptera</taxon>
        <taxon>Polyphaga</taxon>
        <taxon>Cucujiformia</taxon>
        <taxon>Chrysomeloidea</taxon>
        <taxon>Cerambycidae</taxon>
        <taxon>Lamiinae</taxon>
        <taxon>Monochamini</taxon>
        <taxon>Molorchus</taxon>
    </lineage>
</organism>
<dbReference type="PROSITE" id="PS00232">
    <property type="entry name" value="CADHERIN_1"/>
    <property type="match status" value="2"/>
</dbReference>
<dbReference type="SMART" id="SM00112">
    <property type="entry name" value="CA"/>
    <property type="match status" value="7"/>
</dbReference>
<dbReference type="PROSITE" id="PS50268">
    <property type="entry name" value="CADHERIN_2"/>
    <property type="match status" value="8"/>
</dbReference>
<name>A0ABQ9J119_9CUCU</name>
<accession>A0ABQ9J119</accession>
<feature type="domain" description="Cadherin" evidence="8">
    <location>
        <begin position="49"/>
        <end position="148"/>
    </location>
</feature>
<evidence type="ECO:0000259" key="8">
    <source>
        <dbReference type="PROSITE" id="PS50268"/>
    </source>
</evidence>
<dbReference type="Proteomes" id="UP001162164">
    <property type="component" value="Unassembled WGS sequence"/>
</dbReference>
<comment type="subcellular location">
    <subcellularLocation>
        <location evidence="1">Membrane</location>
    </subcellularLocation>
</comment>
<dbReference type="EMBL" id="JAPWTJ010001551">
    <property type="protein sequence ID" value="KAJ8970950.1"/>
    <property type="molecule type" value="Genomic_DNA"/>
</dbReference>
<dbReference type="InterPro" id="IPR020894">
    <property type="entry name" value="Cadherin_CS"/>
</dbReference>
<dbReference type="PANTHER" id="PTHR24026:SF126">
    <property type="entry name" value="PROTOCADHERIN FAT 4"/>
    <property type="match status" value="1"/>
</dbReference>
<feature type="domain" description="Cadherin" evidence="8">
    <location>
        <begin position="580"/>
        <end position="663"/>
    </location>
</feature>
<comment type="caution">
    <text evidence="9">The sequence shown here is derived from an EMBL/GenBank/DDBJ whole genome shotgun (WGS) entry which is preliminary data.</text>
</comment>
<dbReference type="PANTHER" id="PTHR24026">
    <property type="entry name" value="FAT ATYPICAL CADHERIN-RELATED"/>
    <property type="match status" value="1"/>
</dbReference>
<reference evidence="9" key="1">
    <citation type="journal article" date="2023" name="Insect Mol. Biol.">
        <title>Genome sequencing provides insights into the evolution of gene families encoding plant cell wall-degrading enzymes in longhorned beetles.</title>
        <authorList>
            <person name="Shin N.R."/>
            <person name="Okamura Y."/>
            <person name="Kirsch R."/>
            <person name="Pauchet Y."/>
        </authorList>
    </citation>
    <scope>NUCLEOTIDE SEQUENCE</scope>
    <source>
        <strain evidence="9">MMC_N1</strain>
    </source>
</reference>
<evidence type="ECO:0000256" key="5">
    <source>
        <dbReference type="ARBA" id="ARBA00022989"/>
    </source>
</evidence>
<keyword evidence="3" id="KW-0677">Repeat</keyword>
<evidence type="ECO:0000256" key="4">
    <source>
        <dbReference type="ARBA" id="ARBA00022837"/>
    </source>
</evidence>
<gene>
    <name evidence="9" type="ORF">NQ317_014058</name>
</gene>
<dbReference type="InterPro" id="IPR002126">
    <property type="entry name" value="Cadherin-like_dom"/>
</dbReference>
<evidence type="ECO:0000256" key="1">
    <source>
        <dbReference type="ARBA" id="ARBA00004370"/>
    </source>
</evidence>
<proteinExistence type="predicted"/>
<keyword evidence="6" id="KW-0472">Membrane</keyword>
<keyword evidence="2" id="KW-0812">Transmembrane</keyword>
<dbReference type="CDD" id="cd11304">
    <property type="entry name" value="Cadherin_repeat"/>
    <property type="match status" value="9"/>
</dbReference>
<sequence>MRLLDHETYSSFTFHVQISDMGNPRLSSETTARVDITVTDVNDCAPVFSSPIYNVTLLLPSYKNVAVIQVNATDPDSAESGELRYDIIEGNKQKIFDIDLRTGLITLLEPDNLKSFYRLQVRVSDGQFSSVAKVYIRVDESDNSGLVFQKAFYEGSIVENTTKITHVCVVNVLGSALNEHIEFRILNPTDLFTIGLTSGVIKTTGRKFDREVQDKYELIIEARSNMPPRDRPRVAHVIVNVTVLDINDNCPMFVNLPYYAVVSVDDERGSIITKVHAIDLDSAENGEVRYELIRGHGELFKVQRESGDIEIKQNLEGHNKEYELLIAAYDKGITPCRTDVTVHVKVIDRSMPVFKKQFYSETVPENVELHSPLSISIEAESPLSRKLIYSIVKGNELEELRLILIQPQTVTVVPKPLFHPPGVISVVDELDYEQQSQYELLIRATDSVSGVYAEVPVSIVLQDVNDCPPEFTQESYNVFISEAAQFGTAVLTVKAYDNDTGTNQKIIYSIQKDNNNATEYFYIDENEGTVYLKQSLDHEEASSHHFIIVATDQGVPSLSTTTHVWLSGEHINDAKRDQFVTIVKASDLDEVDQSNLRYTIVAGNEQQTFSMDSHTGIITLTNLANFGTQPLMLLNVSVSDGVYTSFARLKVELLAANLHSPHFQDIIRDVQVPENRPPGLPVATVNATDEDMGEFGTITYSIHSDMLNEVFSIDKHTGKITTKARLDREKKRMYEIPVMATDGGGLSDFLVVRVRVLDENDNSPKFLLREYKVSIFSNLTTGTSFAKIKAIDADEVGEVFQFFVRATDKGRPEKHSDVPVNILIMGPSDYPPIFERKDGKFFLSENSPTGTIITRLKIISNISVNFQIISDARDNPQFAIDSQGQISLARPLNFEAQSSHLIGVWQKQTPAPPLSSSS</sequence>
<keyword evidence="10" id="KW-1185">Reference proteome</keyword>
<keyword evidence="5" id="KW-1133">Transmembrane helix</keyword>
<dbReference type="SUPFAM" id="SSF49313">
    <property type="entry name" value="Cadherin-like"/>
    <property type="match status" value="10"/>
</dbReference>
<evidence type="ECO:0000313" key="10">
    <source>
        <dbReference type="Proteomes" id="UP001162164"/>
    </source>
</evidence>
<feature type="domain" description="Cadherin" evidence="8">
    <location>
        <begin position="472"/>
        <end position="579"/>
    </location>
</feature>
<evidence type="ECO:0000313" key="9">
    <source>
        <dbReference type="EMBL" id="KAJ8970950.1"/>
    </source>
</evidence>
<feature type="domain" description="Cadherin" evidence="8">
    <location>
        <begin position="149"/>
        <end position="253"/>
    </location>
</feature>
<evidence type="ECO:0000256" key="2">
    <source>
        <dbReference type="ARBA" id="ARBA00022692"/>
    </source>
</evidence>
<protein>
    <recommendedName>
        <fullName evidence="8">Cadherin domain-containing protein</fullName>
    </recommendedName>
</protein>
<feature type="domain" description="Cadherin" evidence="8">
    <location>
        <begin position="355"/>
        <end position="471"/>
    </location>
</feature>
<keyword evidence="4 7" id="KW-0106">Calcium</keyword>
<feature type="domain" description="Cadherin" evidence="8">
    <location>
        <begin position="254"/>
        <end position="354"/>
    </location>
</feature>
<feature type="domain" description="Cadherin" evidence="8">
    <location>
        <begin position="4"/>
        <end position="48"/>
    </location>
</feature>
<dbReference type="Gene3D" id="2.60.40.60">
    <property type="entry name" value="Cadherins"/>
    <property type="match status" value="10"/>
</dbReference>
<dbReference type="PRINTS" id="PR00205">
    <property type="entry name" value="CADHERIN"/>
</dbReference>
<evidence type="ECO:0000256" key="7">
    <source>
        <dbReference type="PROSITE-ProRule" id="PRU00043"/>
    </source>
</evidence>
<evidence type="ECO:0000256" key="3">
    <source>
        <dbReference type="ARBA" id="ARBA00022737"/>
    </source>
</evidence>
<feature type="domain" description="Cadherin" evidence="8">
    <location>
        <begin position="664"/>
        <end position="766"/>
    </location>
</feature>
<evidence type="ECO:0000256" key="6">
    <source>
        <dbReference type="ARBA" id="ARBA00023136"/>
    </source>
</evidence>
<dbReference type="InterPro" id="IPR015919">
    <property type="entry name" value="Cadherin-like_sf"/>
</dbReference>